<keyword evidence="10" id="KW-1185">Reference proteome</keyword>
<evidence type="ECO:0000256" key="7">
    <source>
        <dbReference type="SAM" id="MobiDB-lite"/>
    </source>
</evidence>
<dbReference type="InterPro" id="IPR001300">
    <property type="entry name" value="Peptidase_C2_calpain_cat"/>
</dbReference>
<evidence type="ECO:0000256" key="4">
    <source>
        <dbReference type="ARBA" id="ARBA00022807"/>
    </source>
</evidence>
<keyword evidence="3 6" id="KW-0378">Hydrolase</keyword>
<name>A0A2T7PAC4_POMCA</name>
<evidence type="ECO:0000313" key="9">
    <source>
        <dbReference type="EMBL" id="PVD30370.1"/>
    </source>
</evidence>
<evidence type="ECO:0000256" key="5">
    <source>
        <dbReference type="PIRSR" id="PIRSR622684-1"/>
    </source>
</evidence>
<dbReference type="PANTHER" id="PTHR10183:SF379">
    <property type="entry name" value="CALPAIN-5"/>
    <property type="match status" value="1"/>
</dbReference>
<dbReference type="InterPro" id="IPR038765">
    <property type="entry name" value="Papain-like_cys_pep_sf"/>
</dbReference>
<evidence type="ECO:0000256" key="1">
    <source>
        <dbReference type="ARBA" id="ARBA00007623"/>
    </source>
</evidence>
<sequence>MGCGSSSYTSPPGGVDADNGTDGTSSDRHTNTVGHDSPVTRPGEERRSIATRYRHPISDNSSANIGPTPTPAHLGDNAIYDDEFCNNDDKGKEAGQRGKKNADHVRDDGEPTPQMKTAKISREARSQTRRSLLPAAHQMQKEEPAEEPTTVLMVISEMKWGSWSCIWISALREIKKPPNNPPKSKAGELYTDTEFDVQRAIENYDGLEWKRTREFRKNPKLFTEGTTRFDIGQGSAGTCWFLSTVASLASEASLLKQVIPEDAYKIGTSAYDGMFHARFWHFGKWEDVYIDDYLPIINGIKPWGAHSASDEDEMWVALLEKAFARYHGSYNAIYGGQPGDAYVALTGGTGERIDFKEDDTTSSAFLNRLQNAVRCGAQVMCSVPDEHDGQHGLIGGHAYTVTGVAEIKGTMLLRVRNPWGHTEWTGAWSDKSTEWEGVPEEQLQREKKDDGEFWVCLADFLTYFSDTTICSLTPDFDLDGATSDDSLSKSSAFSISTKRDLCICLAPLFTFADMCSMSSMSGRDQRLQDFKGEWKTRALRSLFLKQVDMNE</sequence>
<reference evidence="9 10" key="1">
    <citation type="submission" date="2018-04" db="EMBL/GenBank/DDBJ databases">
        <title>The genome of golden apple snail Pomacea canaliculata provides insight into stress tolerance and invasive adaptation.</title>
        <authorList>
            <person name="Liu C."/>
            <person name="Liu B."/>
            <person name="Ren Y."/>
            <person name="Zhang Y."/>
            <person name="Wang H."/>
            <person name="Li S."/>
            <person name="Jiang F."/>
            <person name="Yin L."/>
            <person name="Zhang G."/>
            <person name="Qian W."/>
            <person name="Fan W."/>
        </authorList>
    </citation>
    <scope>NUCLEOTIDE SEQUENCE [LARGE SCALE GENOMIC DNA]</scope>
    <source>
        <strain evidence="9">SZHN2017</strain>
        <tissue evidence="9">Muscle</tissue>
    </source>
</reference>
<keyword evidence="4 6" id="KW-0788">Thiol protease</keyword>
<dbReference type="AlphaFoldDB" id="A0A2T7PAC4"/>
<feature type="compositionally biased region" description="Basic and acidic residues" evidence="7">
    <location>
        <begin position="87"/>
        <end position="109"/>
    </location>
</feature>
<dbReference type="OrthoDB" id="424753at2759"/>
<comment type="similarity">
    <text evidence="1">Belongs to the peptidase C2 family.</text>
</comment>
<feature type="active site" evidence="5 6">
    <location>
        <position position="417"/>
    </location>
</feature>
<dbReference type="PRINTS" id="PR00704">
    <property type="entry name" value="CALPAIN"/>
</dbReference>
<dbReference type="InterPro" id="IPR022684">
    <property type="entry name" value="Calpain_cysteine_protease"/>
</dbReference>
<dbReference type="STRING" id="400727.A0A2T7PAC4"/>
<dbReference type="PANTHER" id="PTHR10183">
    <property type="entry name" value="CALPAIN"/>
    <property type="match status" value="1"/>
</dbReference>
<dbReference type="SUPFAM" id="SSF54001">
    <property type="entry name" value="Cysteine proteinases"/>
    <property type="match status" value="1"/>
</dbReference>
<gene>
    <name evidence="9" type="ORF">C0Q70_09635</name>
</gene>
<feature type="active site" evidence="5 6">
    <location>
        <position position="397"/>
    </location>
</feature>
<dbReference type="GO" id="GO:0004198">
    <property type="term" value="F:calcium-dependent cysteine-type endopeptidase activity"/>
    <property type="evidence" value="ECO:0007669"/>
    <property type="project" value="InterPro"/>
</dbReference>
<protein>
    <recommendedName>
        <fullName evidence="8">Calpain catalytic domain-containing protein</fullName>
    </recommendedName>
</protein>
<evidence type="ECO:0000256" key="2">
    <source>
        <dbReference type="ARBA" id="ARBA00022670"/>
    </source>
</evidence>
<feature type="region of interest" description="Disordered" evidence="7">
    <location>
        <begin position="1"/>
        <end position="148"/>
    </location>
</feature>
<feature type="active site" evidence="5 6">
    <location>
        <position position="239"/>
    </location>
</feature>
<dbReference type="Gene3D" id="3.90.70.10">
    <property type="entry name" value="Cysteine proteinases"/>
    <property type="match status" value="1"/>
</dbReference>
<dbReference type="GO" id="GO:0005737">
    <property type="term" value="C:cytoplasm"/>
    <property type="evidence" value="ECO:0007669"/>
    <property type="project" value="TreeGrafter"/>
</dbReference>
<evidence type="ECO:0000256" key="3">
    <source>
        <dbReference type="ARBA" id="ARBA00022801"/>
    </source>
</evidence>
<accession>A0A2T7PAC4</accession>
<dbReference type="GO" id="GO:0006508">
    <property type="term" value="P:proteolysis"/>
    <property type="evidence" value="ECO:0007669"/>
    <property type="project" value="UniProtKB-KW"/>
</dbReference>
<organism evidence="9 10">
    <name type="scientific">Pomacea canaliculata</name>
    <name type="common">Golden apple snail</name>
    <dbReference type="NCBI Taxonomy" id="400727"/>
    <lineage>
        <taxon>Eukaryota</taxon>
        <taxon>Metazoa</taxon>
        <taxon>Spiralia</taxon>
        <taxon>Lophotrochozoa</taxon>
        <taxon>Mollusca</taxon>
        <taxon>Gastropoda</taxon>
        <taxon>Caenogastropoda</taxon>
        <taxon>Architaenioglossa</taxon>
        <taxon>Ampullarioidea</taxon>
        <taxon>Ampullariidae</taxon>
        <taxon>Pomacea</taxon>
    </lineage>
</organism>
<keyword evidence="2 6" id="KW-0645">Protease</keyword>
<comment type="caution">
    <text evidence="9">The sequence shown here is derived from an EMBL/GenBank/DDBJ whole genome shotgun (WGS) entry which is preliminary data.</text>
</comment>
<dbReference type="Pfam" id="PF00648">
    <property type="entry name" value="Peptidase_C2"/>
    <property type="match status" value="1"/>
</dbReference>
<dbReference type="CDD" id="cd00044">
    <property type="entry name" value="CysPc"/>
    <property type="match status" value="1"/>
</dbReference>
<dbReference type="InterPro" id="IPR000169">
    <property type="entry name" value="Pept_cys_AS"/>
</dbReference>
<feature type="compositionally biased region" description="Polar residues" evidence="7">
    <location>
        <begin position="1"/>
        <end position="10"/>
    </location>
</feature>
<dbReference type="PROSITE" id="PS50203">
    <property type="entry name" value="CALPAIN_CAT"/>
    <property type="match status" value="1"/>
</dbReference>
<dbReference type="SMART" id="SM00230">
    <property type="entry name" value="CysPc"/>
    <property type="match status" value="1"/>
</dbReference>
<evidence type="ECO:0000256" key="6">
    <source>
        <dbReference type="PROSITE-ProRule" id="PRU00239"/>
    </source>
</evidence>
<dbReference type="EMBL" id="PZQS01000005">
    <property type="protein sequence ID" value="PVD30370.1"/>
    <property type="molecule type" value="Genomic_DNA"/>
</dbReference>
<proteinExistence type="inferred from homology"/>
<feature type="domain" description="Calpain catalytic" evidence="8">
    <location>
        <begin position="174"/>
        <end position="473"/>
    </location>
</feature>
<dbReference type="PROSITE" id="PS00139">
    <property type="entry name" value="THIOL_PROTEASE_CYS"/>
    <property type="match status" value="1"/>
</dbReference>
<feature type="compositionally biased region" description="Polar residues" evidence="7">
    <location>
        <begin position="58"/>
        <end position="67"/>
    </location>
</feature>
<dbReference type="Proteomes" id="UP000245119">
    <property type="component" value="Linkage Group LG5"/>
</dbReference>
<evidence type="ECO:0000259" key="8">
    <source>
        <dbReference type="PROSITE" id="PS50203"/>
    </source>
</evidence>
<evidence type="ECO:0000313" key="10">
    <source>
        <dbReference type="Proteomes" id="UP000245119"/>
    </source>
</evidence>